<sequence length="458" mass="52883">MIEALRTVHSHFISADHIYDGHNLGLRLDKLNPKINDDDDEYKYNYKDSILEIMSNFRMSSENYRSYHYAFFKWKEIIEKQENCLCFDISSITKVLSGTGNASVHEFGVNLNKPWGVPYISGTTLKGLVSSYLAENGGLDWGKNENSIKSINQVELFGGKIDDDANSYIGSIVFNDAWLYPEKDKSWFVIDIINVHNKKYYRGERLPDGTENPVPVKIAALKPDLKFFVSIQGEEKQLNFVKSILKKALIDNGIGGKTSIGYGRFEILQSNEEQYSETRERILNAEINELVDLYKQYKNQTILIKDFIQAIDSHPLNENLVLLYKRLNPLKEIRLNIESDKIKSFDDLKDIYKKLKDNIKNFRKNNPDVTIQKMPDAQKIFDYALRKFSLSTDEIANNSFLTMIGYNWEDIEINDDNILDIIDNLPDRVWPPVEGLYEVIEKLPLSDDVKELALSELN</sequence>
<evidence type="ECO:0000313" key="4">
    <source>
        <dbReference type="EMBL" id="QTA80251.1"/>
    </source>
</evidence>
<keyword evidence="1" id="KW-0051">Antiviral defense</keyword>
<dbReference type="AlphaFoldDB" id="A0A975B7G4"/>
<dbReference type="InterPro" id="IPR010172">
    <property type="entry name" value="CRISPR-assoc_prot_TM1791"/>
</dbReference>
<dbReference type="NCBIfam" id="TIGR01898">
    <property type="entry name" value="cas_TM1791_cmr6"/>
    <property type="match status" value="1"/>
</dbReference>
<evidence type="ECO:0000256" key="2">
    <source>
        <dbReference type="SAM" id="Coils"/>
    </source>
</evidence>
<dbReference type="Proteomes" id="UP000663720">
    <property type="component" value="Chromosome"/>
</dbReference>
<dbReference type="PANTHER" id="PTHR39965:SF1">
    <property type="entry name" value="CRISPR SYSTEM CMR SUBUNIT CMR6"/>
    <property type="match status" value="1"/>
</dbReference>
<dbReference type="Pfam" id="PF03787">
    <property type="entry name" value="RAMPs"/>
    <property type="match status" value="1"/>
</dbReference>
<keyword evidence="2" id="KW-0175">Coiled coil</keyword>
<keyword evidence="5" id="KW-1185">Reference proteome</keyword>
<feature type="coiled-coil region" evidence="2">
    <location>
        <begin position="268"/>
        <end position="300"/>
    </location>
</feature>
<dbReference type="KEGG" id="dli:dnl_25470"/>
<dbReference type="GO" id="GO:0051607">
    <property type="term" value="P:defense response to virus"/>
    <property type="evidence" value="ECO:0007669"/>
    <property type="project" value="UniProtKB-KW"/>
</dbReference>
<accession>A0A975B7G4</accession>
<organism evidence="4 5">
    <name type="scientific">Desulfonema limicola</name>
    <dbReference type="NCBI Taxonomy" id="45656"/>
    <lineage>
        <taxon>Bacteria</taxon>
        <taxon>Pseudomonadati</taxon>
        <taxon>Thermodesulfobacteriota</taxon>
        <taxon>Desulfobacteria</taxon>
        <taxon>Desulfobacterales</taxon>
        <taxon>Desulfococcaceae</taxon>
        <taxon>Desulfonema</taxon>
    </lineage>
</organism>
<feature type="domain" description="CRISPR type III-associated protein" evidence="3">
    <location>
        <begin position="89"/>
        <end position="266"/>
    </location>
</feature>
<reference evidence="4" key="1">
    <citation type="journal article" date="2021" name="Microb. Physiol.">
        <title>Proteogenomic Insights into the Physiology of Marine, Sulfate-Reducing, Filamentous Desulfonema limicola and Desulfonema magnum.</title>
        <authorList>
            <person name="Schnaars V."/>
            <person name="Wohlbrand L."/>
            <person name="Scheve S."/>
            <person name="Hinrichs C."/>
            <person name="Reinhardt R."/>
            <person name="Rabus R."/>
        </authorList>
    </citation>
    <scope>NUCLEOTIDE SEQUENCE</scope>
    <source>
        <strain evidence="4">5ac10</strain>
    </source>
</reference>
<evidence type="ECO:0000313" key="5">
    <source>
        <dbReference type="Proteomes" id="UP000663720"/>
    </source>
</evidence>
<evidence type="ECO:0000259" key="3">
    <source>
        <dbReference type="Pfam" id="PF03787"/>
    </source>
</evidence>
<protein>
    <submittedName>
        <fullName evidence="4">CRISPR type III-B/RAMP module RAMP protein</fullName>
    </submittedName>
</protein>
<dbReference type="PANTHER" id="PTHR39965">
    <property type="entry name" value="CRISPR SYSTEM CMR SUBUNIT CMR6"/>
    <property type="match status" value="1"/>
</dbReference>
<name>A0A975B7G4_9BACT</name>
<dbReference type="EMBL" id="CP061799">
    <property type="protein sequence ID" value="QTA80251.1"/>
    <property type="molecule type" value="Genomic_DNA"/>
</dbReference>
<dbReference type="RefSeq" id="WP_207691919.1">
    <property type="nucleotide sequence ID" value="NZ_CP061799.1"/>
</dbReference>
<evidence type="ECO:0000256" key="1">
    <source>
        <dbReference type="ARBA" id="ARBA00023118"/>
    </source>
</evidence>
<dbReference type="InterPro" id="IPR005537">
    <property type="entry name" value="RAMP_III_fam"/>
</dbReference>
<proteinExistence type="predicted"/>
<gene>
    <name evidence="4" type="ORF">dnl_25470</name>
</gene>